<dbReference type="GO" id="GO:0004113">
    <property type="term" value="F:2',3'-cyclic-nucleotide 3'-phosphodiesterase activity"/>
    <property type="evidence" value="ECO:0007669"/>
    <property type="project" value="InterPro"/>
</dbReference>
<keyword evidence="1 2" id="KW-0378">Hydrolase</keyword>
<dbReference type="HAMAP" id="MF_01940">
    <property type="entry name" value="RNA_CPDase"/>
    <property type="match status" value="1"/>
</dbReference>
<feature type="short sequence motif" description="HXTX 1" evidence="2">
    <location>
        <begin position="43"/>
        <end position="46"/>
    </location>
</feature>
<dbReference type="RefSeq" id="WP_097188624.1">
    <property type="nucleotide sequence ID" value="NZ_OBQK01000008.1"/>
</dbReference>
<evidence type="ECO:0000313" key="3">
    <source>
        <dbReference type="EMBL" id="SOC56659.1"/>
    </source>
</evidence>
<reference evidence="4" key="1">
    <citation type="submission" date="2017-08" db="EMBL/GenBank/DDBJ databases">
        <authorList>
            <person name="Varghese N."/>
            <person name="Submissions S."/>
        </authorList>
    </citation>
    <scope>NUCLEOTIDE SEQUENCE [LARGE SCALE GENOMIC DNA]</scope>
    <source>
        <strain evidence="4">USBA17B2</strain>
    </source>
</reference>
<dbReference type="AlphaFoldDB" id="A0A285VRH9"/>
<dbReference type="GO" id="GO:0016874">
    <property type="term" value="F:ligase activity"/>
    <property type="evidence" value="ECO:0007669"/>
    <property type="project" value="UniProtKB-KW"/>
</dbReference>
<comment type="catalytic activity">
    <reaction evidence="2">
        <text>a 3'-end 2',3'-cyclophospho-ribonucleotide-RNA + H2O = a 3'-end 2'-phospho-ribonucleotide-RNA + H(+)</text>
        <dbReference type="Rhea" id="RHEA:11828"/>
        <dbReference type="Rhea" id="RHEA-COMP:10464"/>
        <dbReference type="Rhea" id="RHEA-COMP:17353"/>
        <dbReference type="ChEBI" id="CHEBI:15377"/>
        <dbReference type="ChEBI" id="CHEBI:15378"/>
        <dbReference type="ChEBI" id="CHEBI:83064"/>
        <dbReference type="ChEBI" id="CHEBI:173113"/>
        <dbReference type="EC" id="3.1.4.58"/>
    </reaction>
</comment>
<dbReference type="EC" id="3.1.4.58" evidence="2"/>
<feature type="active site" description="Proton donor" evidence="2">
    <location>
        <position position="43"/>
    </location>
</feature>
<dbReference type="EMBL" id="OBQK01000008">
    <property type="protein sequence ID" value="SOC56659.1"/>
    <property type="molecule type" value="Genomic_DNA"/>
</dbReference>
<dbReference type="PANTHER" id="PTHR35561:SF1">
    <property type="entry name" value="RNA 2',3'-CYCLIC PHOSPHODIESTERASE"/>
    <property type="match status" value="1"/>
</dbReference>
<dbReference type="Pfam" id="PF13563">
    <property type="entry name" value="2_5_RNA_ligase2"/>
    <property type="match status" value="1"/>
</dbReference>
<keyword evidence="3" id="KW-0436">Ligase</keyword>
<dbReference type="InterPro" id="IPR004175">
    <property type="entry name" value="RNA_CPDase"/>
</dbReference>
<evidence type="ECO:0000256" key="1">
    <source>
        <dbReference type="ARBA" id="ARBA00022801"/>
    </source>
</evidence>
<dbReference type="InterPro" id="IPR009097">
    <property type="entry name" value="Cyclic_Pdiesterase"/>
</dbReference>
<proteinExistence type="inferred from homology"/>
<dbReference type="SUPFAM" id="SSF55144">
    <property type="entry name" value="LigT-like"/>
    <property type="match status" value="1"/>
</dbReference>
<protein>
    <recommendedName>
        <fullName evidence="2">RNA 2',3'-cyclic phosphodiesterase</fullName>
        <shortName evidence="2">RNA 2',3'-CPDase</shortName>
        <ecNumber evidence="2">3.1.4.58</ecNumber>
    </recommendedName>
</protein>
<evidence type="ECO:0000313" key="4">
    <source>
        <dbReference type="Proteomes" id="UP000219688"/>
    </source>
</evidence>
<dbReference type="NCBIfam" id="TIGR02258">
    <property type="entry name" value="2_5_ligase"/>
    <property type="match status" value="1"/>
</dbReference>
<keyword evidence="4" id="KW-1185">Reference proteome</keyword>
<comment type="function">
    <text evidence="2">Hydrolyzes RNA 2',3'-cyclic phosphodiester to an RNA 2'-phosphomonoester.</text>
</comment>
<accession>A0A285VRH9</accession>
<name>A0A285VRH9_9MICO</name>
<feature type="short sequence motif" description="HXTX 2" evidence="2">
    <location>
        <begin position="132"/>
        <end position="135"/>
    </location>
</feature>
<feature type="active site" description="Proton acceptor" evidence="2">
    <location>
        <position position="132"/>
    </location>
</feature>
<organism evidence="3 4">
    <name type="scientific">Ornithinimicrobium cerasi</name>
    <dbReference type="NCBI Taxonomy" id="2248773"/>
    <lineage>
        <taxon>Bacteria</taxon>
        <taxon>Bacillati</taxon>
        <taxon>Actinomycetota</taxon>
        <taxon>Actinomycetes</taxon>
        <taxon>Micrococcales</taxon>
        <taxon>Ornithinimicrobiaceae</taxon>
        <taxon>Ornithinimicrobium</taxon>
    </lineage>
</organism>
<gene>
    <name evidence="3" type="ORF">SAMN05421879_10882</name>
</gene>
<dbReference type="Proteomes" id="UP000219688">
    <property type="component" value="Unassembled WGS sequence"/>
</dbReference>
<dbReference type="GO" id="GO:0008664">
    <property type="term" value="F:RNA 2',3'-cyclic 3'-phosphodiesterase activity"/>
    <property type="evidence" value="ECO:0007669"/>
    <property type="project" value="UniProtKB-EC"/>
</dbReference>
<dbReference type="PANTHER" id="PTHR35561">
    <property type="entry name" value="RNA 2',3'-CYCLIC PHOSPHODIESTERASE"/>
    <property type="match status" value="1"/>
</dbReference>
<sequence>MRAFLAVVPPLEVVESLESFLEPRRDALAAGGDWRWTRSEHLHLTLAFLPELEEWREEQLVADGEGWAARHTPVALALGGAGAFPSPGAARVLWAGVDELGREGTLASWAKGLRGVANHAGGRVDATRFSPHVTLARARGRPRPAGPVVQALDTLRTPAWVADEVALVASHLGQGPGGTPRYEVRHGWRLGGPAQP</sequence>
<evidence type="ECO:0000256" key="2">
    <source>
        <dbReference type="HAMAP-Rule" id="MF_01940"/>
    </source>
</evidence>
<dbReference type="Gene3D" id="3.90.1140.10">
    <property type="entry name" value="Cyclic phosphodiesterase"/>
    <property type="match status" value="1"/>
</dbReference>
<comment type="similarity">
    <text evidence="2">Belongs to the 2H phosphoesterase superfamily. ThpR family.</text>
</comment>